<gene>
    <name evidence="1" type="ORF">PPGU16_83390</name>
</gene>
<dbReference type="Gene3D" id="3.30.110.190">
    <property type="match status" value="1"/>
</dbReference>
<sequence length="251" mass="27922">MDDLDLIKAIPTEVAKAAYDDTISPALKETGKIGQDLVKTLRLVLFPLQYAATLQDRLAGHLRKSIERVPEDRRIAPVESLALPIAEQLRFHDDKSVVGNMFVSLLSRAIDRERVGEAHPAFVQIISQLAPDEAALIQQIAAAKPAAYMRPPKKDVAVLLNDQREALINTSGMADEQKRHLQRIAVRPEELAQPELVYTYIEHLVSLGVVSYFNAPWNDVFKGAKGASFDFWFVGLNGLGELFHRACLSDE</sequence>
<dbReference type="AlphaFoldDB" id="A0A7I8C2K1"/>
<keyword evidence="1" id="KW-0614">Plasmid</keyword>
<organism evidence="1 2">
    <name type="scientific">Paraburkholderia largidicola</name>
    <dbReference type="NCBI Taxonomy" id="3014751"/>
    <lineage>
        <taxon>Bacteria</taxon>
        <taxon>Pseudomonadati</taxon>
        <taxon>Pseudomonadota</taxon>
        <taxon>Betaproteobacteria</taxon>
        <taxon>Burkholderiales</taxon>
        <taxon>Burkholderiaceae</taxon>
        <taxon>Paraburkholderia</taxon>
    </lineage>
</organism>
<keyword evidence="2" id="KW-1185">Reference proteome</keyword>
<dbReference type="Pfam" id="PF14337">
    <property type="entry name" value="Abi_alpha"/>
    <property type="match status" value="1"/>
</dbReference>
<dbReference type="Proteomes" id="UP000510888">
    <property type="component" value="Plasmid PPGU16_p2"/>
</dbReference>
<evidence type="ECO:0000313" key="2">
    <source>
        <dbReference type="Proteomes" id="UP000510888"/>
    </source>
</evidence>
<dbReference type="KEGG" id="plad:PPGU16_83390"/>
<protein>
    <recommendedName>
        <fullName evidence="3">DUF4393 domain-containing protein</fullName>
    </recommendedName>
</protein>
<accession>A0A7I8C2K1</accession>
<dbReference type="InterPro" id="IPR025506">
    <property type="entry name" value="Abi_alpha"/>
</dbReference>
<dbReference type="RefSeq" id="WP_180727450.1">
    <property type="nucleotide sequence ID" value="NZ_AP023177.1"/>
</dbReference>
<evidence type="ECO:0000313" key="1">
    <source>
        <dbReference type="EMBL" id="BCF95272.1"/>
    </source>
</evidence>
<dbReference type="EMBL" id="AP023177">
    <property type="protein sequence ID" value="BCF95272.1"/>
    <property type="molecule type" value="Genomic_DNA"/>
</dbReference>
<evidence type="ECO:0008006" key="3">
    <source>
        <dbReference type="Google" id="ProtNLM"/>
    </source>
</evidence>
<reference evidence="1 2" key="1">
    <citation type="journal article" date="2020" name="Genes (Basel)">
        <title>Genomic Comparison of Insect Gut Symbionts from Divergent Burkholderia Subclades.</title>
        <authorList>
            <person name="Takeshita K."/>
            <person name="Kikuchi Y."/>
        </authorList>
    </citation>
    <scope>NUCLEOTIDE SEQUENCE [LARGE SCALE GENOMIC DNA]</scope>
    <source>
        <strain evidence="1 2">PGU16</strain>
        <plasmid evidence="1 2">PPGU16_p2</plasmid>
    </source>
</reference>
<geneLocation type="plasmid" evidence="1 2">
    <name>PPGU16_p2</name>
</geneLocation>
<proteinExistence type="predicted"/>
<name>A0A7I8C2K1_9BURK</name>